<keyword evidence="2" id="KW-0472">Membrane</keyword>
<evidence type="ECO:0000313" key="4">
    <source>
        <dbReference type="Proteomes" id="UP000501168"/>
    </source>
</evidence>
<evidence type="ECO:0000256" key="2">
    <source>
        <dbReference type="SAM" id="Phobius"/>
    </source>
</evidence>
<reference evidence="3 4" key="1">
    <citation type="submission" date="2020-03" db="EMBL/GenBank/DDBJ databases">
        <title>Complete genome sequence of Orbus sp. IPMB12 (BCRC 80908).</title>
        <authorList>
            <person name="Lo W.-S."/>
            <person name="Chang T.-H."/>
            <person name="Kuo C.-H."/>
        </authorList>
    </citation>
    <scope>NUCLEOTIDE SEQUENCE [LARGE SCALE GENOMIC DNA]</scope>
    <source>
        <strain evidence="3 4">IPMB12</strain>
    </source>
</reference>
<dbReference type="KEGG" id="orb:IPMB12_05095"/>
<evidence type="ECO:0000313" key="3">
    <source>
        <dbReference type="EMBL" id="QIQ21106.1"/>
    </source>
</evidence>
<evidence type="ECO:0000256" key="1">
    <source>
        <dbReference type="SAM" id="Coils"/>
    </source>
</evidence>
<gene>
    <name evidence="3" type="ORF">IPMB12_05095</name>
</gene>
<keyword evidence="2" id="KW-1133">Transmembrane helix</keyword>
<organism evidence="3 4">
    <name type="scientific">Zophobihabitans entericus</name>
    <dbReference type="NCBI Taxonomy" id="1635327"/>
    <lineage>
        <taxon>Bacteria</taxon>
        <taxon>Pseudomonadati</taxon>
        <taxon>Pseudomonadota</taxon>
        <taxon>Gammaproteobacteria</taxon>
        <taxon>Orbales</taxon>
        <taxon>Orbaceae</taxon>
        <taxon>Zophobihabitans</taxon>
    </lineage>
</organism>
<sequence>MKEILSYEELKTKLVYTSKIKMAAQGFLVAFAIAFVYNSVSAIWAIIEYSIPAKYWLELFFSTTGADSKSTVYLSITIFVIVVALPIGIILLVTDFIRKENNLKSIYAKYQASGLDICLASANINFKMNSVNFVVVVGYEAAQNIESLLNTIEQDYENLDKKAQKKLNAQLFKSKSSLVVGDLHKYFVDLPAASTVQVIFVLPLVKSGLRYKKAILIPNKDNYQYYYLKS</sequence>
<feature type="transmembrane region" description="Helical" evidence="2">
    <location>
        <begin position="71"/>
        <end position="94"/>
    </location>
</feature>
<dbReference type="EMBL" id="CP050253">
    <property type="protein sequence ID" value="QIQ21106.1"/>
    <property type="molecule type" value="Genomic_DNA"/>
</dbReference>
<dbReference type="AlphaFoldDB" id="A0A6G9IA61"/>
<dbReference type="RefSeq" id="WP_166915566.1">
    <property type="nucleotide sequence ID" value="NZ_CP050253.1"/>
</dbReference>
<dbReference type="InParanoid" id="A0A6G9IA61"/>
<feature type="transmembrane region" description="Helical" evidence="2">
    <location>
        <begin position="27"/>
        <end position="51"/>
    </location>
</feature>
<keyword evidence="2" id="KW-0812">Transmembrane</keyword>
<accession>A0A6G9IA61</accession>
<dbReference type="Proteomes" id="UP000501168">
    <property type="component" value="Chromosome"/>
</dbReference>
<protein>
    <submittedName>
        <fullName evidence="3">Uncharacterized protein</fullName>
    </submittedName>
</protein>
<keyword evidence="4" id="KW-1185">Reference proteome</keyword>
<feature type="coiled-coil region" evidence="1">
    <location>
        <begin position="142"/>
        <end position="169"/>
    </location>
</feature>
<keyword evidence="1" id="KW-0175">Coiled coil</keyword>
<name>A0A6G9IA61_9GAMM</name>
<proteinExistence type="predicted"/>